<sequence length="544" mass="59291">MRDPEPARRPGSKHSRPSIDLRLLRTSLSSKNAAKPENAVLVQSVRHMHTVSSNDQDRGSSHSYKKPHTVISKTVVFARRWAKVVGPGILISVAYLDPGNFSTATSAGAQFRFKLLFITFLSNCFALYLQAISCQLGTVTGLDLATCCRVHLPRWLNYIIYAFAEVCIIATDIAEVIGSAIALNILFNIPLTAGITITTLDVLLVLLAWRPRGSMRGLRFFEAFVACLVAAVVICFIILLANVSNIDATEVMKGFLPSKTLFEKDALYCSVGILGATVMPHSLFLGSGLVQPRLREYDLQHNNVIVSDFEYNDTIYRPTLDAIRSTLAFSIAEVAVSLLTFAFFVNSAILIVAGATLSDIPDAADADLFAINHLLRSQLSTAAGVIFAVALLCSGFSGGIVTTMVGQQIAEGFIQWKIRPWLRRLLTRCIALIPSLIVAIVVGRSGLNVVLNATQVILSIILPIVAGPMLYFASSKKVMNVPVLRDDSSTISLFTSDNTSCHRQNEDHVNMAHGWILSSISIFVWVFIAGLNLFMLIQMALGNS</sequence>
<evidence type="ECO:0000256" key="2">
    <source>
        <dbReference type="ARBA" id="ARBA00022692"/>
    </source>
</evidence>
<evidence type="ECO:0000313" key="5">
    <source>
        <dbReference type="EMBL" id="OLL25467.1"/>
    </source>
</evidence>
<reference evidence="5 6" key="1">
    <citation type="submission" date="2016-04" db="EMBL/GenBank/DDBJ databases">
        <title>Evolutionary innovation and constraint leading to complex multicellularity in the Ascomycota.</title>
        <authorList>
            <person name="Cisse O."/>
            <person name="Nguyen A."/>
            <person name="Hewitt D.A."/>
            <person name="Jedd G."/>
            <person name="Stajich J.E."/>
        </authorList>
    </citation>
    <scope>NUCLEOTIDE SEQUENCE [LARGE SCALE GENOMIC DNA]</scope>
    <source>
        <strain evidence="5 6">DAH-3</strain>
    </source>
</reference>
<keyword evidence="4" id="KW-0472">Membrane</keyword>
<comment type="subcellular location">
    <subcellularLocation>
        <location evidence="1">Membrane</location>
        <topology evidence="1">Multi-pass membrane protein</topology>
    </subcellularLocation>
</comment>
<dbReference type="GO" id="GO:0006825">
    <property type="term" value="P:copper ion transport"/>
    <property type="evidence" value="ECO:0007669"/>
    <property type="project" value="EnsemblFungi"/>
</dbReference>
<dbReference type="STRING" id="1198029.A0A1U7LS29"/>
<dbReference type="PRINTS" id="PR00447">
    <property type="entry name" value="NATRESASSCMP"/>
</dbReference>
<evidence type="ECO:0000256" key="3">
    <source>
        <dbReference type="ARBA" id="ARBA00022989"/>
    </source>
</evidence>
<dbReference type="OMA" id="YEYYPRT"/>
<organism evidence="5 6">
    <name type="scientific">Neolecta irregularis (strain DAH-3)</name>
    <dbReference type="NCBI Taxonomy" id="1198029"/>
    <lineage>
        <taxon>Eukaryota</taxon>
        <taxon>Fungi</taxon>
        <taxon>Dikarya</taxon>
        <taxon>Ascomycota</taxon>
        <taxon>Taphrinomycotina</taxon>
        <taxon>Neolectales</taxon>
        <taxon>Neolectaceae</taxon>
        <taxon>Neolecta</taxon>
    </lineage>
</organism>
<dbReference type="NCBIfam" id="NF037982">
    <property type="entry name" value="Nramp_1"/>
    <property type="match status" value="1"/>
</dbReference>
<name>A0A1U7LS29_NEOID</name>
<dbReference type="EMBL" id="LXFE01000400">
    <property type="protein sequence ID" value="OLL25467.1"/>
    <property type="molecule type" value="Genomic_DNA"/>
</dbReference>
<dbReference type="GO" id="GO:0015086">
    <property type="term" value="F:cadmium ion transmembrane transporter activity"/>
    <property type="evidence" value="ECO:0007669"/>
    <property type="project" value="TreeGrafter"/>
</dbReference>
<dbReference type="GO" id="GO:0005886">
    <property type="term" value="C:plasma membrane"/>
    <property type="evidence" value="ECO:0007669"/>
    <property type="project" value="EnsemblFungi"/>
</dbReference>
<dbReference type="GO" id="GO:0034755">
    <property type="term" value="P:iron ion transmembrane transport"/>
    <property type="evidence" value="ECO:0007669"/>
    <property type="project" value="TreeGrafter"/>
</dbReference>
<protein>
    <submittedName>
        <fullName evidence="5">Manganese transporter SMF2</fullName>
    </submittedName>
</protein>
<dbReference type="GO" id="GO:0030026">
    <property type="term" value="P:intracellular manganese ion homeostasis"/>
    <property type="evidence" value="ECO:0007669"/>
    <property type="project" value="EnsemblFungi"/>
</dbReference>
<dbReference type="Proteomes" id="UP000186594">
    <property type="component" value="Unassembled WGS sequence"/>
</dbReference>
<keyword evidence="2" id="KW-0812">Transmembrane</keyword>
<comment type="caution">
    <text evidence="5">The sequence shown here is derived from an EMBL/GenBank/DDBJ whole genome shotgun (WGS) entry which is preliminary data.</text>
</comment>
<accession>A0A1U7LS29</accession>
<keyword evidence="3" id="KW-1133">Transmembrane helix</keyword>
<evidence type="ECO:0000256" key="4">
    <source>
        <dbReference type="ARBA" id="ARBA00023136"/>
    </source>
</evidence>
<dbReference type="AlphaFoldDB" id="A0A1U7LS29"/>
<dbReference type="GO" id="GO:0006878">
    <property type="term" value="P:intracellular copper ion homeostasis"/>
    <property type="evidence" value="ECO:0007669"/>
    <property type="project" value="EnsemblFungi"/>
</dbReference>
<proteinExistence type="predicted"/>
<dbReference type="GO" id="GO:0005384">
    <property type="term" value="F:manganese ion transmembrane transporter activity"/>
    <property type="evidence" value="ECO:0007669"/>
    <property type="project" value="TreeGrafter"/>
</dbReference>
<dbReference type="Pfam" id="PF01566">
    <property type="entry name" value="Nramp"/>
    <property type="match status" value="1"/>
</dbReference>
<dbReference type="InterPro" id="IPR001046">
    <property type="entry name" value="NRAMP_fam"/>
</dbReference>
<keyword evidence="6" id="KW-1185">Reference proteome</keyword>
<evidence type="ECO:0000313" key="6">
    <source>
        <dbReference type="Proteomes" id="UP000186594"/>
    </source>
</evidence>
<evidence type="ECO:0000256" key="1">
    <source>
        <dbReference type="ARBA" id="ARBA00004141"/>
    </source>
</evidence>
<gene>
    <name evidence="5" type="ORF">NEOLI_001168</name>
</gene>
<dbReference type="GO" id="GO:0015295">
    <property type="term" value="F:solute:proton symporter activity"/>
    <property type="evidence" value="ECO:0007669"/>
    <property type="project" value="EnsemblFungi"/>
</dbReference>
<dbReference type="NCBIfam" id="TIGR01197">
    <property type="entry name" value="nramp"/>
    <property type="match status" value="1"/>
</dbReference>
<dbReference type="OrthoDB" id="409173at2759"/>
<dbReference type="PANTHER" id="PTHR11706:SF101">
    <property type="entry name" value="MANGANESE TRANSPORTER SMF1"/>
    <property type="match status" value="1"/>
</dbReference>
<dbReference type="PANTHER" id="PTHR11706">
    <property type="entry name" value="SOLUTE CARRIER PROTEIN FAMILY 11 MEMBER"/>
    <property type="match status" value="1"/>
</dbReference>